<accession>A0A1G8C781</accession>
<keyword evidence="2" id="KW-0418">Kinase</keyword>
<dbReference type="EMBL" id="CP080764">
    <property type="protein sequence ID" value="QYY42975.1"/>
    <property type="molecule type" value="Genomic_DNA"/>
</dbReference>
<dbReference type="SUPFAM" id="SSF141251">
    <property type="entry name" value="Kinase-associated protein B-like"/>
    <property type="match status" value="1"/>
</dbReference>
<gene>
    <name evidence="1" type="ORF">K3F53_01050</name>
    <name evidence="2" type="ORF">SAMN04489735_102360</name>
</gene>
<dbReference type="InterPro" id="IPR038080">
    <property type="entry name" value="KapB_sf"/>
</dbReference>
<reference evidence="1 4" key="2">
    <citation type="submission" date="2021-08" db="EMBL/GenBank/DDBJ databases">
        <title>Complete genome sequence of the strain Aneurinibacillus thermoaerophilus CCM 8960.</title>
        <authorList>
            <person name="Musilova J."/>
            <person name="Kourilova X."/>
            <person name="Pernicova I."/>
            <person name="Bezdicek M."/>
            <person name="Lengerova M."/>
            <person name="Obruca S."/>
            <person name="Sedlar K."/>
        </authorList>
    </citation>
    <scope>NUCLEOTIDE SEQUENCE [LARGE SCALE GENOMIC DNA]</scope>
    <source>
        <strain evidence="1 4">CCM 8960</strain>
    </source>
</reference>
<keyword evidence="2" id="KW-0808">Transferase</keyword>
<evidence type="ECO:0000313" key="1">
    <source>
        <dbReference type="EMBL" id="QYY42975.1"/>
    </source>
</evidence>
<dbReference type="EMBL" id="FNDE01000023">
    <property type="protein sequence ID" value="SDH41228.1"/>
    <property type="molecule type" value="Genomic_DNA"/>
</dbReference>
<organism evidence="2 3">
    <name type="scientific">Aneurinibacillus thermoaerophilus</name>
    <dbReference type="NCBI Taxonomy" id="143495"/>
    <lineage>
        <taxon>Bacteria</taxon>
        <taxon>Bacillati</taxon>
        <taxon>Bacillota</taxon>
        <taxon>Bacilli</taxon>
        <taxon>Bacillales</taxon>
        <taxon>Paenibacillaceae</taxon>
        <taxon>Aneurinibacillus group</taxon>
        <taxon>Aneurinibacillus</taxon>
    </lineage>
</organism>
<evidence type="ECO:0000313" key="3">
    <source>
        <dbReference type="Proteomes" id="UP000198956"/>
    </source>
</evidence>
<dbReference type="Gene3D" id="2.30.30.430">
    <property type="entry name" value="Kinase associated protein B domain"/>
    <property type="match status" value="1"/>
</dbReference>
<dbReference type="GeneID" id="97139947"/>
<proteinExistence type="predicted"/>
<evidence type="ECO:0000313" key="4">
    <source>
        <dbReference type="Proteomes" id="UP000826616"/>
    </source>
</evidence>
<dbReference type="Pfam" id="PF08810">
    <property type="entry name" value="KapB"/>
    <property type="match status" value="1"/>
</dbReference>
<evidence type="ECO:0000313" key="2">
    <source>
        <dbReference type="EMBL" id="SDH41228.1"/>
    </source>
</evidence>
<dbReference type="Proteomes" id="UP000826616">
    <property type="component" value="Chromosome"/>
</dbReference>
<protein>
    <submittedName>
        <fullName evidence="1">Kinase-associated lipoprotein B</fullName>
    </submittedName>
    <submittedName>
        <fullName evidence="2">Kinase-associated protein B</fullName>
    </submittedName>
</protein>
<dbReference type="RefSeq" id="WP_091260760.1">
    <property type="nucleotide sequence ID" value="NZ_CP080764.1"/>
</dbReference>
<dbReference type="GO" id="GO:0016301">
    <property type="term" value="F:kinase activity"/>
    <property type="evidence" value="ECO:0007669"/>
    <property type="project" value="UniProtKB-KW"/>
</dbReference>
<sequence>MSEFQLKSGDLVTAAYKSGEYVGELVELYPPRVAVVKILAVLVHPTQGDLHHPFAANVPLFHQRRALAYGEKASAPLASVRPYDGEVPEYKASLKKALEEQISKLREDTSEWAQRSLVQLKELQKEYFAE</sequence>
<name>A0A1G8C781_ANETH</name>
<reference evidence="2 3" key="1">
    <citation type="submission" date="2016-10" db="EMBL/GenBank/DDBJ databases">
        <authorList>
            <person name="de Groot N.N."/>
        </authorList>
    </citation>
    <scope>NUCLEOTIDE SEQUENCE [LARGE SCALE GENOMIC DNA]</scope>
    <source>
        <strain evidence="2 3">L 420-91</strain>
    </source>
</reference>
<dbReference type="Proteomes" id="UP000198956">
    <property type="component" value="Unassembled WGS sequence"/>
</dbReference>
<dbReference type="AlphaFoldDB" id="A0A1G8C781"/>
<dbReference type="SMART" id="SM01298">
    <property type="entry name" value="KapB"/>
    <property type="match status" value="1"/>
</dbReference>
<dbReference type="OrthoDB" id="2407789at2"/>
<keyword evidence="1" id="KW-0449">Lipoprotein</keyword>
<dbReference type="InterPro" id="IPR014916">
    <property type="entry name" value="KapB"/>
</dbReference>
<keyword evidence="4" id="KW-1185">Reference proteome</keyword>